<sequence length="40" mass="4694">MSVPFAKPPMRIRMVKQSVYTTLSRAEAKGHELTHRIIRR</sequence>
<dbReference type="AlphaFoldDB" id="A0A2Z5ZJV1"/>
<gene>
    <name evidence="1" type="ORF">AcetOrient_orf04087</name>
</gene>
<dbReference type="EMBL" id="AP018515">
    <property type="protein sequence ID" value="BBC81032.1"/>
    <property type="molecule type" value="Genomic_DNA"/>
</dbReference>
<protein>
    <submittedName>
        <fullName evidence="1">Uncharacterized protein</fullName>
    </submittedName>
</protein>
<dbReference type="KEGG" id="aot:AcetOri_orf04087"/>
<name>A0A2Z5ZJV1_9PROT</name>
<organism evidence="1 2">
    <name type="scientific">Acetobacter orientalis</name>
    <dbReference type="NCBI Taxonomy" id="146474"/>
    <lineage>
        <taxon>Bacteria</taxon>
        <taxon>Pseudomonadati</taxon>
        <taxon>Pseudomonadota</taxon>
        <taxon>Alphaproteobacteria</taxon>
        <taxon>Acetobacterales</taxon>
        <taxon>Acetobacteraceae</taxon>
        <taxon>Acetobacter</taxon>
    </lineage>
</organism>
<evidence type="ECO:0000313" key="2">
    <source>
        <dbReference type="Proteomes" id="UP000270034"/>
    </source>
</evidence>
<dbReference type="Proteomes" id="UP000270034">
    <property type="component" value="Chromosome"/>
</dbReference>
<reference evidence="1 2" key="1">
    <citation type="submission" date="2018-02" db="EMBL/GenBank/DDBJ databases">
        <title>Acetobacter orientalis genome.</title>
        <authorList>
            <person name="Nakashima N."/>
            <person name="Tamura T."/>
        </authorList>
    </citation>
    <scope>NUCLEOTIDE SEQUENCE [LARGE SCALE GENOMIC DNA]</scope>
    <source>
        <strain evidence="1 2">FAN1</strain>
    </source>
</reference>
<proteinExistence type="predicted"/>
<evidence type="ECO:0000313" key="1">
    <source>
        <dbReference type="EMBL" id="BBC81032.1"/>
    </source>
</evidence>
<accession>A0A2Z5ZJV1</accession>